<evidence type="ECO:0008006" key="3">
    <source>
        <dbReference type="Google" id="ProtNLM"/>
    </source>
</evidence>
<organism evidence="1 2">
    <name type="scientific">Paraglaciecola algarum</name>
    <dbReference type="NCBI Taxonomy" id="3050085"/>
    <lineage>
        <taxon>Bacteria</taxon>
        <taxon>Pseudomonadati</taxon>
        <taxon>Pseudomonadota</taxon>
        <taxon>Gammaproteobacteria</taxon>
        <taxon>Alteromonadales</taxon>
        <taxon>Alteromonadaceae</taxon>
        <taxon>Paraglaciecola</taxon>
    </lineage>
</organism>
<evidence type="ECO:0000313" key="2">
    <source>
        <dbReference type="Proteomes" id="UP001521137"/>
    </source>
</evidence>
<proteinExistence type="predicted"/>
<keyword evidence="2" id="KW-1185">Reference proteome</keyword>
<dbReference type="EMBL" id="JAKGAS010000006">
    <property type="protein sequence ID" value="MCF2948790.1"/>
    <property type="molecule type" value="Genomic_DNA"/>
</dbReference>
<accession>A0ABS9D7M6</accession>
<reference evidence="1 2" key="1">
    <citation type="submission" date="2022-01" db="EMBL/GenBank/DDBJ databases">
        <title>Paraglaciecola sp. G1-23.</title>
        <authorList>
            <person name="Jin M.S."/>
            <person name="Han D.M."/>
            <person name="Kim H.M."/>
            <person name="Jeon C.O."/>
        </authorList>
    </citation>
    <scope>NUCLEOTIDE SEQUENCE [LARGE SCALE GENOMIC DNA]</scope>
    <source>
        <strain evidence="1 2">G1-23</strain>
    </source>
</reference>
<evidence type="ECO:0000313" key="1">
    <source>
        <dbReference type="EMBL" id="MCF2948790.1"/>
    </source>
</evidence>
<comment type="caution">
    <text evidence="1">The sequence shown here is derived from an EMBL/GenBank/DDBJ whole genome shotgun (WGS) entry which is preliminary data.</text>
</comment>
<gene>
    <name evidence="1" type="ORF">L0668_11780</name>
</gene>
<name>A0ABS9D7M6_9ALTE</name>
<sequence length="269" mass="30773">MNYGKQVEKYLKKIDEGKAIDYAQFLNLLNSPELNLDATNRDFEVRRVGTNTYKVTRVALWLRVQLDNIIGEIYKDRNSAAKQNNSHAYNVNGSMLLVREGAIHPQVVMFDTDGNYLPKREWHDYALLIENRQNFISIDKTLSFIKTYCDIGDVDLQKALTVFTEGNAISNALHLRFLCKFKSIFLLLDVDAGGLQIASNLLTLLPNSNVVFLVPSDIKDRLKTVRAPAKTISIEKAIRLGRKHPELTHVAQLIYKTERELEQESYLDE</sequence>
<dbReference type="RefSeq" id="WP_235312811.1">
    <property type="nucleotide sequence ID" value="NZ_JAKGAS010000006.1"/>
</dbReference>
<dbReference type="Proteomes" id="UP001521137">
    <property type="component" value="Unassembled WGS sequence"/>
</dbReference>
<protein>
    <recommendedName>
        <fullName evidence="3">Wadjet protein JetD C-terminal domain-containing protein</fullName>
    </recommendedName>
</protein>